<feature type="transmembrane region" description="Helical" evidence="6">
    <location>
        <begin position="67"/>
        <end position="84"/>
    </location>
</feature>
<evidence type="ECO:0000256" key="3">
    <source>
        <dbReference type="ARBA" id="ARBA00022692"/>
    </source>
</evidence>
<comment type="subcellular location">
    <subcellularLocation>
        <location evidence="1">Membrane</location>
        <topology evidence="1">Multi-pass membrane protein</topology>
    </subcellularLocation>
</comment>
<gene>
    <name evidence="8" type="ORF">RZO55_20850</name>
</gene>
<feature type="domain" description="EamA" evidence="7">
    <location>
        <begin position="152"/>
        <end position="288"/>
    </location>
</feature>
<proteinExistence type="inferred from homology"/>
<dbReference type="EMBL" id="JAWONS010000290">
    <property type="protein sequence ID" value="MDW2800026.1"/>
    <property type="molecule type" value="Genomic_DNA"/>
</dbReference>
<dbReference type="Proteomes" id="UP001276854">
    <property type="component" value="Unassembled WGS sequence"/>
</dbReference>
<feature type="transmembrane region" description="Helical" evidence="6">
    <location>
        <begin position="37"/>
        <end position="55"/>
    </location>
</feature>
<dbReference type="Pfam" id="PF00892">
    <property type="entry name" value="EamA"/>
    <property type="match status" value="2"/>
</dbReference>
<comment type="caution">
    <text evidence="8">The sequence shown here is derived from an EMBL/GenBank/DDBJ whole genome shotgun (WGS) entry which is preliminary data.</text>
</comment>
<dbReference type="InterPro" id="IPR000620">
    <property type="entry name" value="EamA_dom"/>
</dbReference>
<dbReference type="InterPro" id="IPR050638">
    <property type="entry name" value="AA-Vitamin_Transporters"/>
</dbReference>
<feature type="transmembrane region" description="Helical" evidence="6">
    <location>
        <begin position="96"/>
        <end position="116"/>
    </location>
</feature>
<keyword evidence="3 6" id="KW-0812">Transmembrane</keyword>
<evidence type="ECO:0000259" key="7">
    <source>
        <dbReference type="Pfam" id="PF00892"/>
    </source>
</evidence>
<dbReference type="PANTHER" id="PTHR32322">
    <property type="entry name" value="INNER MEMBRANE TRANSPORTER"/>
    <property type="match status" value="1"/>
</dbReference>
<name>A0ABU4GQZ2_9CLOT</name>
<feature type="transmembrane region" description="Helical" evidence="6">
    <location>
        <begin position="274"/>
        <end position="293"/>
    </location>
</feature>
<accession>A0ABU4GQZ2</accession>
<evidence type="ECO:0000313" key="9">
    <source>
        <dbReference type="Proteomes" id="UP001276854"/>
    </source>
</evidence>
<protein>
    <submittedName>
        <fullName evidence="8">DMT family transporter</fullName>
    </submittedName>
</protein>
<organism evidence="8 9">
    <name type="scientific">Clostridium boliviensis</name>
    <dbReference type="NCBI Taxonomy" id="318465"/>
    <lineage>
        <taxon>Bacteria</taxon>
        <taxon>Bacillati</taxon>
        <taxon>Bacillota</taxon>
        <taxon>Clostridia</taxon>
        <taxon>Eubacteriales</taxon>
        <taxon>Clostridiaceae</taxon>
        <taxon>Clostridium</taxon>
    </lineage>
</organism>
<dbReference type="RefSeq" id="WP_318066214.1">
    <property type="nucleotide sequence ID" value="NZ_JAWONS010000290.1"/>
</dbReference>
<reference evidence="8 9" key="1">
    <citation type="submission" date="2023-10" db="EMBL/GenBank/DDBJ databases">
        <title>A novel Glycoside Hydrolase 43-Like Enzyme from Clostrdium boliviensis is an Endo-xylanase, and a Candidate for Xylooligosaccharides Production from Different Xylan Substrates.</title>
        <authorList>
            <person name="Alvarez M.T."/>
            <person name="Rocabado-Villegas L.R."/>
            <person name="Salas-Veizaga D.M."/>
            <person name="Linares-Pasten J.A."/>
            <person name="Gudmundsdottir E.E."/>
            <person name="Hreggvidsson G.O."/>
            <person name="Adlercreutz P."/>
            <person name="Nordberg Karlsson E."/>
        </authorList>
    </citation>
    <scope>NUCLEOTIDE SEQUENCE [LARGE SCALE GENOMIC DNA]</scope>
    <source>
        <strain evidence="8 9">E-1</strain>
    </source>
</reference>
<feature type="transmembrane region" description="Helical" evidence="6">
    <location>
        <begin position="149"/>
        <end position="167"/>
    </location>
</feature>
<dbReference type="PANTHER" id="PTHR32322:SF2">
    <property type="entry name" value="EAMA DOMAIN-CONTAINING PROTEIN"/>
    <property type="match status" value="1"/>
</dbReference>
<feature type="transmembrane region" description="Helical" evidence="6">
    <location>
        <begin position="250"/>
        <end position="268"/>
    </location>
</feature>
<feature type="transmembrane region" description="Helical" evidence="6">
    <location>
        <begin position="188"/>
        <end position="205"/>
    </location>
</feature>
<dbReference type="SUPFAM" id="SSF103481">
    <property type="entry name" value="Multidrug resistance efflux transporter EmrE"/>
    <property type="match status" value="2"/>
</dbReference>
<keyword evidence="5 6" id="KW-0472">Membrane</keyword>
<evidence type="ECO:0000256" key="1">
    <source>
        <dbReference type="ARBA" id="ARBA00004141"/>
    </source>
</evidence>
<keyword evidence="4 6" id="KW-1133">Transmembrane helix</keyword>
<feature type="transmembrane region" description="Helical" evidence="6">
    <location>
        <begin position="12"/>
        <end position="31"/>
    </location>
</feature>
<feature type="transmembrane region" description="Helical" evidence="6">
    <location>
        <begin position="123"/>
        <end position="143"/>
    </location>
</feature>
<evidence type="ECO:0000256" key="2">
    <source>
        <dbReference type="ARBA" id="ARBA00007362"/>
    </source>
</evidence>
<feature type="domain" description="EamA" evidence="7">
    <location>
        <begin position="9"/>
        <end position="140"/>
    </location>
</feature>
<evidence type="ECO:0000256" key="5">
    <source>
        <dbReference type="ARBA" id="ARBA00023136"/>
    </source>
</evidence>
<evidence type="ECO:0000313" key="8">
    <source>
        <dbReference type="EMBL" id="MDW2800026.1"/>
    </source>
</evidence>
<sequence>MERRKEIQGHLFAMFTIFIWGTTFISTKILLKAFTPIEILFIRFVIGYLVLLALYPHRLDVRERKQELYFAGAGLCGITLYFLLENIALTYTFASNVGVIISIAPFFTVIFAHLFLDGEKMRAQFFVGFAVAVAGIFLISFNGSSNLKLNPLGDVLAVLAAVVWAIYSVLTKKISGYHYHTILVTRRIFFYGVLFMIPVLFIVGFEPDISQIIKPVNLFNILFLGLGASAICFVSWNYALKILGAVKTSVYIYMVPVITVITSVLILHETITGIAVLGILLTLAGLIISEIKLPREKDHGRSADHVFN</sequence>
<evidence type="ECO:0000256" key="4">
    <source>
        <dbReference type="ARBA" id="ARBA00022989"/>
    </source>
</evidence>
<feature type="transmembrane region" description="Helical" evidence="6">
    <location>
        <begin position="217"/>
        <end position="238"/>
    </location>
</feature>
<evidence type="ECO:0000256" key="6">
    <source>
        <dbReference type="SAM" id="Phobius"/>
    </source>
</evidence>
<comment type="similarity">
    <text evidence="2">Belongs to the EamA transporter family.</text>
</comment>
<dbReference type="InterPro" id="IPR037185">
    <property type="entry name" value="EmrE-like"/>
</dbReference>
<keyword evidence="9" id="KW-1185">Reference proteome</keyword>